<evidence type="ECO:0000313" key="2">
    <source>
        <dbReference type="Proteomes" id="UP001472677"/>
    </source>
</evidence>
<gene>
    <name evidence="1" type="ORF">V6N12_062562</name>
</gene>
<dbReference type="Proteomes" id="UP001472677">
    <property type="component" value="Unassembled WGS sequence"/>
</dbReference>
<organism evidence="1 2">
    <name type="scientific">Hibiscus sabdariffa</name>
    <name type="common">roselle</name>
    <dbReference type="NCBI Taxonomy" id="183260"/>
    <lineage>
        <taxon>Eukaryota</taxon>
        <taxon>Viridiplantae</taxon>
        <taxon>Streptophyta</taxon>
        <taxon>Embryophyta</taxon>
        <taxon>Tracheophyta</taxon>
        <taxon>Spermatophyta</taxon>
        <taxon>Magnoliopsida</taxon>
        <taxon>eudicotyledons</taxon>
        <taxon>Gunneridae</taxon>
        <taxon>Pentapetalae</taxon>
        <taxon>rosids</taxon>
        <taxon>malvids</taxon>
        <taxon>Malvales</taxon>
        <taxon>Malvaceae</taxon>
        <taxon>Malvoideae</taxon>
        <taxon>Hibiscus</taxon>
    </lineage>
</organism>
<name>A0ABR2F976_9ROSI</name>
<accession>A0ABR2F976</accession>
<keyword evidence="2" id="KW-1185">Reference proteome</keyword>
<dbReference type="EMBL" id="JBBPBM010000007">
    <property type="protein sequence ID" value="KAK8574885.1"/>
    <property type="molecule type" value="Genomic_DNA"/>
</dbReference>
<evidence type="ECO:0000313" key="1">
    <source>
        <dbReference type="EMBL" id="KAK8574885.1"/>
    </source>
</evidence>
<proteinExistence type="predicted"/>
<reference evidence="1 2" key="1">
    <citation type="journal article" date="2024" name="G3 (Bethesda)">
        <title>Genome assembly of Hibiscus sabdariffa L. provides insights into metabolisms of medicinal natural products.</title>
        <authorList>
            <person name="Kim T."/>
        </authorList>
    </citation>
    <scope>NUCLEOTIDE SEQUENCE [LARGE SCALE GENOMIC DNA]</scope>
    <source>
        <strain evidence="1">TK-2024</strain>
        <tissue evidence="1">Old leaves</tissue>
    </source>
</reference>
<protein>
    <submittedName>
        <fullName evidence="1">Uncharacterized protein</fullName>
    </submittedName>
</protein>
<comment type="caution">
    <text evidence="1">The sequence shown here is derived from an EMBL/GenBank/DDBJ whole genome shotgun (WGS) entry which is preliminary data.</text>
</comment>
<sequence length="346" mass="37796">MSGGSLWDEFCELRVLLERYFGQLSQRDFRASTSTIVVVPQHETWVKSSGDLVVFDEMIDRNIYDVCCRMDIQFSNLDELQIHVMSQTVEQNGGLKESKSEANCAPGSREGLLHKTNVVNGDLVDALELNEGNVVAIKNGGVVVMEKDSRALIVGELIEVGASLCVVEESNGESPASFMAPFVAQLSETKPATDSTAIRGRGVDTNNQVENVTPIDNSKETSLHAQGEDVLFIGVIVNVNMKCNEGIVKVKSPIIASAGVMDHANKECNESVVKGKAPRIVSINYNDQFQVDQLTGQSFASKKKFRVLNFTGVVTTDPIRGNSVGTFKPYMQPKEVIDSTLQSIIF</sequence>